<accession>A0A1B2E1U2</accession>
<protein>
    <recommendedName>
        <fullName evidence="1">Aminoglycoside phosphotransferase domain-containing protein</fullName>
    </recommendedName>
</protein>
<dbReference type="Pfam" id="PF01636">
    <property type="entry name" value="APH"/>
    <property type="match status" value="1"/>
</dbReference>
<dbReference type="SUPFAM" id="SSF56112">
    <property type="entry name" value="Protein kinase-like (PK-like)"/>
    <property type="match status" value="1"/>
</dbReference>
<dbReference type="InterPro" id="IPR051678">
    <property type="entry name" value="AGP_Transferase"/>
</dbReference>
<dbReference type="InterPro" id="IPR011009">
    <property type="entry name" value="Kinase-like_dom_sf"/>
</dbReference>
<feature type="domain" description="Aminoglycoside phosphotransferase" evidence="1">
    <location>
        <begin position="36"/>
        <end position="268"/>
    </location>
</feature>
<sequence>MTTAHSQDYSEVIREMVTIAGEHGVQLSPDGIEMNESGMDFLVGIAQDAEGVSWVLRKPRREDVLERADNEARVLKLIQPRLPVAVPDWRIYTPELIAYPLLSGQPAASVGGEGYAWNMDPVQPGERFIASLAGALAALHGIDHEDARVAGLRVKSPQEAREEMARNMEEVRSRLGVSAALWERWQKWIGDDSYWPGHSSLIHGDLHPPHILIGSQVQVTGLLDWTEAEVTNPGKDFILYYAVHGEENLKLLLERYEQAGGKVWPRMYDHIVEQYAAYPVAVGQFALLTEQEEVLAMARNMLGLT</sequence>
<dbReference type="Gene3D" id="3.90.1200.10">
    <property type="match status" value="1"/>
</dbReference>
<evidence type="ECO:0000259" key="1">
    <source>
        <dbReference type="Pfam" id="PF01636"/>
    </source>
</evidence>
<dbReference type="CDD" id="cd05152">
    <property type="entry name" value="MPH2"/>
    <property type="match status" value="1"/>
</dbReference>
<dbReference type="AlphaFoldDB" id="A0A1B2E1U2"/>
<proteinExistence type="predicted"/>
<dbReference type="RefSeq" id="WP_099478121.1">
    <property type="nucleotide sequence ID" value="NZ_CP016809.1"/>
</dbReference>
<dbReference type="PANTHER" id="PTHR21310">
    <property type="entry name" value="AMINOGLYCOSIDE PHOSPHOTRANSFERASE-RELATED-RELATED"/>
    <property type="match status" value="1"/>
</dbReference>
<dbReference type="InterPro" id="IPR002575">
    <property type="entry name" value="Aminoglycoside_PTrfase"/>
</dbReference>
<name>A0A1B2E1U2_9BACL</name>
<reference evidence="2" key="1">
    <citation type="submission" date="2016-08" db="EMBL/GenBank/DDBJ databases">
        <title>Complete Genome Seqeunce of Paenibacillus sp. nov. IHBB 9852 from high altitute lake of Indian trans-Himalayas.</title>
        <authorList>
            <person name="Kiran S."/>
            <person name="Swarnkar M.K."/>
            <person name="Rana A."/>
            <person name="Tewari R."/>
            <person name="Gulati A."/>
        </authorList>
    </citation>
    <scope>NUCLEOTIDE SEQUENCE [LARGE SCALE GENOMIC DNA]</scope>
    <source>
        <strain evidence="2">IHBB 9852</strain>
    </source>
</reference>
<dbReference type="Gene3D" id="3.30.200.20">
    <property type="entry name" value="Phosphorylase Kinase, domain 1"/>
    <property type="match status" value="1"/>
</dbReference>
<dbReference type="PANTHER" id="PTHR21310:SF15">
    <property type="entry name" value="AMINOGLYCOSIDE PHOSPHOTRANSFERASE DOMAIN-CONTAINING PROTEIN"/>
    <property type="match status" value="1"/>
</dbReference>
<dbReference type="KEGG" id="pib:BBD41_15425"/>
<gene>
    <name evidence="2" type="ORF">BBD41_15425</name>
</gene>
<dbReference type="EMBL" id="CP016809">
    <property type="protein sequence ID" value="ANY73857.1"/>
    <property type="molecule type" value="Genomic_DNA"/>
</dbReference>
<evidence type="ECO:0000313" key="2">
    <source>
        <dbReference type="EMBL" id="ANY73857.1"/>
    </source>
</evidence>
<organism evidence="2">
    <name type="scientific">Paenibacillus ihbetae</name>
    <dbReference type="NCBI Taxonomy" id="1870820"/>
    <lineage>
        <taxon>Bacteria</taxon>
        <taxon>Bacillati</taxon>
        <taxon>Bacillota</taxon>
        <taxon>Bacilli</taxon>
        <taxon>Bacillales</taxon>
        <taxon>Paenibacillaceae</taxon>
        <taxon>Paenibacillus</taxon>
    </lineage>
</organism>